<keyword evidence="3" id="KW-1185">Reference proteome</keyword>
<protein>
    <submittedName>
        <fullName evidence="2">Uncharacterized protein</fullName>
    </submittedName>
</protein>
<feature type="region of interest" description="Disordered" evidence="1">
    <location>
        <begin position="178"/>
        <end position="197"/>
    </location>
</feature>
<feature type="non-terminal residue" evidence="2">
    <location>
        <position position="1"/>
    </location>
</feature>
<dbReference type="Proteomes" id="UP000752696">
    <property type="component" value="Unassembled WGS sequence"/>
</dbReference>
<dbReference type="AlphaFoldDB" id="A0A6V7H7S5"/>
<feature type="compositionally biased region" description="Basic residues" evidence="1">
    <location>
        <begin position="188"/>
        <end position="197"/>
    </location>
</feature>
<gene>
    <name evidence="2" type="ORF">MHI_LOCUS577041</name>
</gene>
<proteinExistence type="predicted"/>
<comment type="caution">
    <text evidence="2">The sequence shown here is derived from an EMBL/GenBank/DDBJ whole genome shotgun (WGS) entry which is preliminary data.</text>
</comment>
<name>A0A6V7H7S5_9HYME</name>
<feature type="non-terminal residue" evidence="2">
    <location>
        <position position="197"/>
    </location>
</feature>
<evidence type="ECO:0000256" key="1">
    <source>
        <dbReference type="SAM" id="MobiDB-lite"/>
    </source>
</evidence>
<evidence type="ECO:0000313" key="3">
    <source>
        <dbReference type="Proteomes" id="UP000752696"/>
    </source>
</evidence>
<evidence type="ECO:0000313" key="2">
    <source>
        <dbReference type="EMBL" id="CAD1475461.1"/>
    </source>
</evidence>
<accession>A0A6V7H7S5</accession>
<reference evidence="2" key="1">
    <citation type="submission" date="2020-07" db="EMBL/GenBank/DDBJ databases">
        <authorList>
            <person name="Nazaruddin N."/>
        </authorList>
    </citation>
    <scope>NUCLEOTIDE SEQUENCE</scope>
</reference>
<dbReference type="EMBL" id="CAJDYZ010008537">
    <property type="protein sequence ID" value="CAD1475461.1"/>
    <property type="molecule type" value="Genomic_DNA"/>
</dbReference>
<sequence length="197" mass="23132">IQLFSIVCRDPMDLAKKMYQIDARAKHCVLNNIEIHKATLKTSIEIREFPRRRGCKARTSRVVVPTILSAYLTVGWDFLKSFVLLGVEFSKFQKYPNDRRVWIKICGDIFEAVKYFSGTQFGRSYVKLRTNLPETTDNYARLQKVTKNCKNPRRNCEKVYKTMCTKLRRTTMRKNLKLHENSSLHIPSNKKKKLVSH</sequence>
<organism evidence="2 3">
    <name type="scientific">Heterotrigona itama</name>
    <dbReference type="NCBI Taxonomy" id="395501"/>
    <lineage>
        <taxon>Eukaryota</taxon>
        <taxon>Metazoa</taxon>
        <taxon>Ecdysozoa</taxon>
        <taxon>Arthropoda</taxon>
        <taxon>Hexapoda</taxon>
        <taxon>Insecta</taxon>
        <taxon>Pterygota</taxon>
        <taxon>Neoptera</taxon>
        <taxon>Endopterygota</taxon>
        <taxon>Hymenoptera</taxon>
        <taxon>Apocrita</taxon>
        <taxon>Aculeata</taxon>
        <taxon>Apoidea</taxon>
        <taxon>Anthophila</taxon>
        <taxon>Apidae</taxon>
        <taxon>Heterotrigona</taxon>
    </lineage>
</organism>